<sequence length="346" mass="38735">MSTKHRRLALPLIAGLGLLGSQLAVAEEQIDTLRFGIISTEASQNQEPLWRPFLDDMAETLGVEVEPFFANDYAAVIQAMRFDKIDLAWYGNKSAMEAVDRAGGEIFAQTVPENGEPGYWSLLIVHQDSPYENVEDILANASQLTFGNGDPNSTSGFLVPGYYVFAQNGVEATDIFKRTLNSNHETNALSVANRQVDVATFNTESMDRLELAHPDKAAQLKVIWQSPLIPSDPLVWRENLPESMKTRLRDFILSYGETEEQREKIEPLQWARFDASDNDQLLPIRQLELFKQRAQLAADDSLNEADKQHQLAELDARLDDLDERLKAREAARAEQGEAGLTTAMAQ</sequence>
<evidence type="ECO:0000256" key="1">
    <source>
        <dbReference type="ARBA" id="ARBA00007162"/>
    </source>
</evidence>
<dbReference type="Gene3D" id="1.20.58.90">
    <property type="match status" value="1"/>
</dbReference>
<keyword evidence="3" id="KW-0175">Coiled coil</keyword>
<comment type="similarity">
    <text evidence="1">Belongs to the phosphate/phosphite/phosphonate binding protein family.</text>
</comment>
<dbReference type="RefSeq" id="WP_159548534.1">
    <property type="nucleotide sequence ID" value="NZ_CP035042.1"/>
</dbReference>
<dbReference type="GO" id="GO:0055085">
    <property type="term" value="P:transmembrane transport"/>
    <property type="evidence" value="ECO:0007669"/>
    <property type="project" value="InterPro"/>
</dbReference>
<dbReference type="Pfam" id="PF12974">
    <property type="entry name" value="Phosphonate-bd"/>
    <property type="match status" value="1"/>
</dbReference>
<evidence type="ECO:0000256" key="3">
    <source>
        <dbReference type="SAM" id="Coils"/>
    </source>
</evidence>
<dbReference type="PANTHER" id="PTHR35841:SF1">
    <property type="entry name" value="PHOSPHONATES-BINDING PERIPLASMIC PROTEIN"/>
    <property type="match status" value="1"/>
</dbReference>
<dbReference type="NCBIfam" id="TIGR01098">
    <property type="entry name" value="3A0109s03R"/>
    <property type="match status" value="1"/>
</dbReference>
<evidence type="ECO:0000313" key="5">
    <source>
        <dbReference type="EMBL" id="QHC48648.1"/>
    </source>
</evidence>
<dbReference type="Gene3D" id="3.40.190.10">
    <property type="entry name" value="Periplasmic binding protein-like II"/>
    <property type="match status" value="2"/>
</dbReference>
<feature type="coiled-coil region" evidence="3">
    <location>
        <begin position="304"/>
        <end position="331"/>
    </location>
</feature>
<keyword evidence="2 4" id="KW-0732">Signal</keyword>
<feature type="signal peptide" evidence="4">
    <location>
        <begin position="1"/>
        <end position="26"/>
    </location>
</feature>
<dbReference type="NCBIfam" id="TIGR03431">
    <property type="entry name" value="PhnD"/>
    <property type="match status" value="1"/>
</dbReference>
<evidence type="ECO:0000313" key="6">
    <source>
        <dbReference type="Proteomes" id="UP000464013"/>
    </source>
</evidence>
<dbReference type="SUPFAM" id="SSF53850">
    <property type="entry name" value="Periplasmic binding protein-like II"/>
    <property type="match status" value="1"/>
</dbReference>
<feature type="chain" id="PRO_5026039797" evidence="4">
    <location>
        <begin position="27"/>
        <end position="346"/>
    </location>
</feature>
<proteinExistence type="inferred from homology"/>
<dbReference type="Proteomes" id="UP000464013">
    <property type="component" value="Chromosome"/>
</dbReference>
<dbReference type="InterPro" id="IPR005770">
    <property type="entry name" value="PhnD"/>
</dbReference>
<name>A0A6I6SDF4_9GAMM</name>
<dbReference type="OrthoDB" id="225238at2"/>
<accession>A0A6I6SDF4</accession>
<dbReference type="KEGG" id="htx:EKK97_02195"/>
<gene>
    <name evidence="5" type="primary">phnD</name>
    <name evidence="5" type="ORF">EKK97_02195</name>
</gene>
<evidence type="ECO:0000256" key="4">
    <source>
        <dbReference type="SAM" id="SignalP"/>
    </source>
</evidence>
<dbReference type="InterPro" id="IPR017797">
    <property type="entry name" value="Phosphnate-bd"/>
</dbReference>
<organism evidence="5 6">
    <name type="scientific">Billgrantia tianxiuensis</name>
    <dbReference type="NCBI Taxonomy" id="2497861"/>
    <lineage>
        <taxon>Bacteria</taxon>
        <taxon>Pseudomonadati</taxon>
        <taxon>Pseudomonadota</taxon>
        <taxon>Gammaproteobacteria</taxon>
        <taxon>Oceanospirillales</taxon>
        <taxon>Halomonadaceae</taxon>
        <taxon>Billgrantia</taxon>
    </lineage>
</organism>
<dbReference type="GO" id="GO:0043190">
    <property type="term" value="C:ATP-binding cassette (ABC) transporter complex"/>
    <property type="evidence" value="ECO:0007669"/>
    <property type="project" value="InterPro"/>
</dbReference>
<reference evidence="5 6" key="1">
    <citation type="submission" date="2019-01" db="EMBL/GenBank/DDBJ databases">
        <title>Complete genome of a denitifying bacterium Halomons sp. BC-M4-5.</title>
        <authorList>
            <person name="Wang L."/>
            <person name="Shao Z."/>
        </authorList>
    </citation>
    <scope>NUCLEOTIDE SEQUENCE [LARGE SCALE GENOMIC DNA]</scope>
    <source>
        <strain evidence="5 6">BC-M4-5</strain>
    </source>
</reference>
<keyword evidence="6" id="KW-1185">Reference proteome</keyword>
<evidence type="ECO:0000256" key="2">
    <source>
        <dbReference type="ARBA" id="ARBA00022729"/>
    </source>
</evidence>
<dbReference type="AlphaFoldDB" id="A0A6I6SDF4"/>
<dbReference type="PANTHER" id="PTHR35841">
    <property type="entry name" value="PHOSPHONATES-BINDING PERIPLASMIC PROTEIN"/>
    <property type="match status" value="1"/>
</dbReference>
<protein>
    <submittedName>
        <fullName evidence="5">Phosphonate ABC transporter substrate-binding protein</fullName>
    </submittedName>
</protein>
<dbReference type="EMBL" id="CP035042">
    <property type="protein sequence ID" value="QHC48648.1"/>
    <property type="molecule type" value="Genomic_DNA"/>
</dbReference>
<dbReference type="GO" id="GO:0015716">
    <property type="term" value="P:organic phosphonate transport"/>
    <property type="evidence" value="ECO:0007669"/>
    <property type="project" value="InterPro"/>
</dbReference>